<name>A0ABT0LKU3_9GAMM</name>
<dbReference type="Gene3D" id="3.10.450.10">
    <property type="match status" value="1"/>
</dbReference>
<dbReference type="Proteomes" id="UP001203423">
    <property type="component" value="Unassembled WGS sequence"/>
</dbReference>
<dbReference type="SUPFAM" id="SSF54403">
    <property type="entry name" value="Cystatin/monellin"/>
    <property type="match status" value="2"/>
</dbReference>
<dbReference type="RefSeq" id="WP_248943343.1">
    <property type="nucleotide sequence ID" value="NZ_JAKIKS010000249.1"/>
</dbReference>
<dbReference type="EMBL" id="JAKIKS010000249">
    <property type="protein sequence ID" value="MCL1127917.1"/>
    <property type="molecule type" value="Genomic_DNA"/>
</dbReference>
<protein>
    <submittedName>
        <fullName evidence="1">Uncharacterized protein</fullName>
    </submittedName>
</protein>
<proteinExistence type="predicted"/>
<sequence>MSVTTKALDNMSQMVGGWSPFRPLDDEDYLIFDEAMTNFVGVSYTPHQVSTQVVNGTNYRFECEAKVVSPSAAIEHALVQIYKPLEGKAQLVSITIENEHSSNSQALYGGWSPWGPLTAESLEVFDAATSRLLGVKYTPLEVSTQVVAGVNYRFICEARVVIPHAQPYRVMMEIFQPLEGEPIITNIRTIA</sequence>
<evidence type="ECO:0000313" key="1">
    <source>
        <dbReference type="EMBL" id="MCL1127917.1"/>
    </source>
</evidence>
<comment type="caution">
    <text evidence="1">The sequence shown here is derived from an EMBL/GenBank/DDBJ whole genome shotgun (WGS) entry which is preliminary data.</text>
</comment>
<dbReference type="InterPro" id="IPR046350">
    <property type="entry name" value="Cystatin_sf"/>
</dbReference>
<evidence type="ECO:0000313" key="2">
    <source>
        <dbReference type="Proteomes" id="UP001203423"/>
    </source>
</evidence>
<keyword evidence="2" id="KW-1185">Reference proteome</keyword>
<reference evidence="1 2" key="1">
    <citation type="submission" date="2022-01" db="EMBL/GenBank/DDBJ databases">
        <title>Whole genome-based taxonomy of the Shewanellaceae.</title>
        <authorList>
            <person name="Martin-Rodriguez A.J."/>
        </authorList>
    </citation>
    <scope>NUCLEOTIDE SEQUENCE [LARGE SCALE GENOMIC DNA]</scope>
    <source>
        <strain evidence="1 2">DSM 17177</strain>
    </source>
</reference>
<accession>A0ABT0LKU3</accession>
<gene>
    <name evidence="1" type="ORF">L2764_26550</name>
</gene>
<organism evidence="1 2">
    <name type="scientific">Shewanella surugensis</name>
    <dbReference type="NCBI Taxonomy" id="212020"/>
    <lineage>
        <taxon>Bacteria</taxon>
        <taxon>Pseudomonadati</taxon>
        <taxon>Pseudomonadota</taxon>
        <taxon>Gammaproteobacteria</taxon>
        <taxon>Alteromonadales</taxon>
        <taxon>Shewanellaceae</taxon>
        <taxon>Shewanella</taxon>
    </lineage>
</organism>